<protein>
    <submittedName>
        <fullName evidence="2">Uncharacterized protein</fullName>
    </submittedName>
</protein>
<accession>A0A9Q3CIF8</accession>
<evidence type="ECO:0000256" key="1">
    <source>
        <dbReference type="SAM" id="MobiDB-lite"/>
    </source>
</evidence>
<comment type="caution">
    <text evidence="2">The sequence shown here is derived from an EMBL/GenBank/DDBJ whole genome shotgun (WGS) entry which is preliminary data.</text>
</comment>
<evidence type="ECO:0000313" key="2">
    <source>
        <dbReference type="EMBL" id="MBW0484297.1"/>
    </source>
</evidence>
<evidence type="ECO:0000313" key="3">
    <source>
        <dbReference type="Proteomes" id="UP000765509"/>
    </source>
</evidence>
<keyword evidence="3" id="KW-1185">Reference proteome</keyword>
<name>A0A9Q3CIF8_9BASI</name>
<organism evidence="2 3">
    <name type="scientific">Austropuccinia psidii MF-1</name>
    <dbReference type="NCBI Taxonomy" id="1389203"/>
    <lineage>
        <taxon>Eukaryota</taxon>
        <taxon>Fungi</taxon>
        <taxon>Dikarya</taxon>
        <taxon>Basidiomycota</taxon>
        <taxon>Pucciniomycotina</taxon>
        <taxon>Pucciniomycetes</taxon>
        <taxon>Pucciniales</taxon>
        <taxon>Sphaerophragmiaceae</taxon>
        <taxon>Austropuccinia</taxon>
    </lineage>
</organism>
<gene>
    <name evidence="2" type="ORF">O181_024012</name>
</gene>
<dbReference type="Proteomes" id="UP000765509">
    <property type="component" value="Unassembled WGS sequence"/>
</dbReference>
<reference evidence="2" key="1">
    <citation type="submission" date="2021-03" db="EMBL/GenBank/DDBJ databases">
        <title>Draft genome sequence of rust myrtle Austropuccinia psidii MF-1, a brazilian biotype.</title>
        <authorList>
            <person name="Quecine M.C."/>
            <person name="Pachon D.M.R."/>
            <person name="Bonatelli M.L."/>
            <person name="Correr F.H."/>
            <person name="Franceschini L.M."/>
            <person name="Leite T.F."/>
            <person name="Margarido G.R.A."/>
            <person name="Almeida C.A."/>
            <person name="Ferrarezi J.A."/>
            <person name="Labate C.A."/>
        </authorList>
    </citation>
    <scope>NUCLEOTIDE SEQUENCE</scope>
    <source>
        <strain evidence="2">MF-1</strain>
    </source>
</reference>
<dbReference type="AlphaFoldDB" id="A0A9Q3CIF8"/>
<proteinExistence type="predicted"/>
<sequence>MGTSPKSLDRHNQSISSSEEVHWSKKTEDLWRGWTPMSCKGQVQQTKAWLKNKSILSEDQKKKLDQGKDNSPVQAPVTMLSARPQQRELFPKRLINQLKDQLILASCRSHSTM</sequence>
<feature type="region of interest" description="Disordered" evidence="1">
    <location>
        <begin position="1"/>
        <end position="25"/>
    </location>
</feature>
<dbReference type="EMBL" id="AVOT02007620">
    <property type="protein sequence ID" value="MBW0484297.1"/>
    <property type="molecule type" value="Genomic_DNA"/>
</dbReference>